<keyword evidence="9" id="KW-0418">Kinase</keyword>
<dbReference type="GO" id="GO:0008270">
    <property type="term" value="F:zinc ion binding"/>
    <property type="evidence" value="ECO:0007669"/>
    <property type="project" value="UniProtKB-KW"/>
</dbReference>
<dbReference type="Proteomes" id="UP001432027">
    <property type="component" value="Unassembled WGS sequence"/>
</dbReference>
<dbReference type="PANTHER" id="PTHR22988:SF66">
    <property type="entry name" value="SERINE_THREONINE-PROTEIN KINASE GENGHIS KHAN"/>
    <property type="match status" value="1"/>
</dbReference>
<dbReference type="PROSITE" id="PS00108">
    <property type="entry name" value="PROTEIN_KINASE_ST"/>
    <property type="match status" value="1"/>
</dbReference>
<dbReference type="InterPro" id="IPR008271">
    <property type="entry name" value="Ser/Thr_kinase_AS"/>
</dbReference>
<dbReference type="InterPro" id="IPR046349">
    <property type="entry name" value="C1-like_sf"/>
</dbReference>
<dbReference type="FunFam" id="1.10.510.10:FF:000014">
    <property type="entry name" value="Non-specific serine/threonine protein kinase"/>
    <property type="match status" value="1"/>
</dbReference>
<dbReference type="PROSITE" id="PS00479">
    <property type="entry name" value="ZF_DAG_PE_1"/>
    <property type="match status" value="1"/>
</dbReference>
<dbReference type="InterPro" id="IPR011009">
    <property type="entry name" value="Kinase-like_dom_sf"/>
</dbReference>
<feature type="domain" description="PH" evidence="18">
    <location>
        <begin position="1080"/>
        <end position="1227"/>
    </location>
</feature>
<evidence type="ECO:0000256" key="5">
    <source>
        <dbReference type="ARBA" id="ARBA00022679"/>
    </source>
</evidence>
<comment type="caution">
    <text evidence="24">The sequence shown here is derived from an EMBL/GenBank/DDBJ whole genome shotgun (WGS) entry which is preliminary data.</text>
</comment>
<evidence type="ECO:0000313" key="25">
    <source>
        <dbReference type="Proteomes" id="UP001432027"/>
    </source>
</evidence>
<dbReference type="PROSITE" id="PS50003">
    <property type="entry name" value="PH_DOMAIN"/>
    <property type="match status" value="1"/>
</dbReference>
<evidence type="ECO:0000256" key="2">
    <source>
        <dbReference type="ARBA" id="ARBA00012513"/>
    </source>
</evidence>
<dbReference type="Gene3D" id="3.30.200.20">
    <property type="entry name" value="Phosphorylase Kinase, domain 1"/>
    <property type="match status" value="1"/>
</dbReference>
<dbReference type="GO" id="GO:0004674">
    <property type="term" value="F:protein serine/threonine kinase activity"/>
    <property type="evidence" value="ECO:0007669"/>
    <property type="project" value="UniProtKB-KW"/>
</dbReference>
<evidence type="ECO:0000256" key="8">
    <source>
        <dbReference type="ARBA" id="ARBA00022771"/>
    </source>
</evidence>
<comment type="catalytic activity">
    <reaction evidence="14">
        <text>L-seryl-[protein] + ATP = O-phospho-L-seryl-[protein] + ADP + H(+)</text>
        <dbReference type="Rhea" id="RHEA:17989"/>
        <dbReference type="Rhea" id="RHEA-COMP:9863"/>
        <dbReference type="Rhea" id="RHEA-COMP:11604"/>
        <dbReference type="ChEBI" id="CHEBI:15378"/>
        <dbReference type="ChEBI" id="CHEBI:29999"/>
        <dbReference type="ChEBI" id="CHEBI:30616"/>
        <dbReference type="ChEBI" id="CHEBI:83421"/>
        <dbReference type="ChEBI" id="CHEBI:456216"/>
        <dbReference type="EC" id="2.7.11.1"/>
    </reaction>
</comment>
<feature type="domain" description="AGC-kinase C-terminal" evidence="23">
    <location>
        <begin position="347"/>
        <end position="417"/>
    </location>
</feature>
<evidence type="ECO:0000259" key="22">
    <source>
        <dbReference type="PROSITE" id="PS50219"/>
    </source>
</evidence>
<comment type="similarity">
    <text evidence="1">Belongs to the protein kinase superfamily. AGC Ser/Thr protein kinase family. DMPK subfamily.</text>
</comment>
<dbReference type="Pfam" id="PF00780">
    <property type="entry name" value="CNH"/>
    <property type="match status" value="1"/>
</dbReference>
<dbReference type="InterPro" id="IPR050839">
    <property type="entry name" value="Rho-assoc_Ser/Thr_Kinase"/>
</dbReference>
<keyword evidence="4" id="KW-0597">Phosphoprotein</keyword>
<dbReference type="SMART" id="SM00036">
    <property type="entry name" value="CNH"/>
    <property type="match status" value="1"/>
</dbReference>
<dbReference type="InterPro" id="IPR000719">
    <property type="entry name" value="Prot_kinase_dom"/>
</dbReference>
<dbReference type="PROSITE" id="PS51285">
    <property type="entry name" value="AGC_KINASE_CTER"/>
    <property type="match status" value="1"/>
</dbReference>
<dbReference type="SUPFAM" id="SSF57889">
    <property type="entry name" value="Cysteine-rich domain"/>
    <property type="match status" value="1"/>
</dbReference>
<dbReference type="PROSITE" id="PS50011">
    <property type="entry name" value="PROTEIN_KINASE_DOM"/>
    <property type="match status" value="1"/>
</dbReference>
<dbReference type="GO" id="GO:0005856">
    <property type="term" value="C:cytoskeleton"/>
    <property type="evidence" value="ECO:0007669"/>
    <property type="project" value="TreeGrafter"/>
</dbReference>
<dbReference type="SMART" id="SM00133">
    <property type="entry name" value="S_TK_X"/>
    <property type="match status" value="1"/>
</dbReference>
<feature type="region of interest" description="Disordered" evidence="17">
    <location>
        <begin position="1642"/>
        <end position="1718"/>
    </location>
</feature>
<proteinExistence type="inferred from homology"/>
<feature type="domain" description="CNH" evidence="22">
    <location>
        <begin position="1259"/>
        <end position="1546"/>
    </location>
</feature>
<dbReference type="EC" id="2.7.11.1" evidence="2"/>
<evidence type="ECO:0000256" key="15">
    <source>
        <dbReference type="PROSITE-ProRule" id="PRU10141"/>
    </source>
</evidence>
<dbReference type="PROSITE" id="PS50108">
    <property type="entry name" value="CRIB"/>
    <property type="match status" value="1"/>
</dbReference>
<evidence type="ECO:0000256" key="16">
    <source>
        <dbReference type="SAM" id="Coils"/>
    </source>
</evidence>
<dbReference type="CDD" id="cd20809">
    <property type="entry name" value="C1_MRCK"/>
    <property type="match status" value="1"/>
</dbReference>
<evidence type="ECO:0000256" key="6">
    <source>
        <dbReference type="ARBA" id="ARBA00022723"/>
    </source>
</evidence>
<feature type="domain" description="CRIB" evidence="21">
    <location>
        <begin position="1610"/>
        <end position="1623"/>
    </location>
</feature>
<comment type="catalytic activity">
    <reaction evidence="13">
        <text>L-threonyl-[protein] + ATP = O-phospho-L-threonyl-[protein] + ADP + H(+)</text>
        <dbReference type="Rhea" id="RHEA:46608"/>
        <dbReference type="Rhea" id="RHEA-COMP:11060"/>
        <dbReference type="Rhea" id="RHEA-COMP:11605"/>
        <dbReference type="ChEBI" id="CHEBI:15378"/>
        <dbReference type="ChEBI" id="CHEBI:30013"/>
        <dbReference type="ChEBI" id="CHEBI:30616"/>
        <dbReference type="ChEBI" id="CHEBI:61977"/>
        <dbReference type="ChEBI" id="CHEBI:456216"/>
        <dbReference type="EC" id="2.7.11.1"/>
    </reaction>
</comment>
<evidence type="ECO:0000313" key="24">
    <source>
        <dbReference type="EMBL" id="GMS81489.1"/>
    </source>
</evidence>
<dbReference type="InterPro" id="IPR002219">
    <property type="entry name" value="PKC_DAG/PE"/>
</dbReference>
<evidence type="ECO:0000256" key="17">
    <source>
        <dbReference type="SAM" id="MobiDB-lite"/>
    </source>
</evidence>
<evidence type="ECO:0000256" key="1">
    <source>
        <dbReference type="ARBA" id="ARBA00005719"/>
    </source>
</evidence>
<dbReference type="InterPro" id="IPR000961">
    <property type="entry name" value="AGC-kinase_C"/>
</dbReference>
<dbReference type="Pfam" id="PF00069">
    <property type="entry name" value="Pkinase"/>
    <property type="match status" value="1"/>
</dbReference>
<dbReference type="SUPFAM" id="SSF56112">
    <property type="entry name" value="Protein kinase-like (PK-like)"/>
    <property type="match status" value="1"/>
</dbReference>
<keyword evidence="12 16" id="KW-0175">Coiled coil</keyword>
<keyword evidence="25" id="KW-1185">Reference proteome</keyword>
<dbReference type="Gene3D" id="1.10.510.10">
    <property type="entry name" value="Transferase(Phosphotransferase) domain 1"/>
    <property type="match status" value="1"/>
</dbReference>
<dbReference type="Pfam" id="PF00130">
    <property type="entry name" value="C1_1"/>
    <property type="match status" value="1"/>
</dbReference>
<keyword evidence="10" id="KW-0862">Zinc</keyword>
<evidence type="ECO:0000259" key="18">
    <source>
        <dbReference type="PROSITE" id="PS50003"/>
    </source>
</evidence>
<dbReference type="GO" id="GO:0005524">
    <property type="term" value="F:ATP binding"/>
    <property type="evidence" value="ECO:0007669"/>
    <property type="project" value="UniProtKB-UniRule"/>
</dbReference>
<name>A0AAV5SMW5_9BILA</name>
<dbReference type="InterPro" id="IPR017892">
    <property type="entry name" value="Pkinase_C"/>
</dbReference>
<evidence type="ECO:0000256" key="9">
    <source>
        <dbReference type="ARBA" id="ARBA00022777"/>
    </source>
</evidence>
<feature type="domain" description="Protein kinase" evidence="19">
    <location>
        <begin position="79"/>
        <end position="346"/>
    </location>
</feature>
<protein>
    <recommendedName>
        <fullName evidence="2">non-specific serine/threonine protein kinase</fullName>
        <ecNumber evidence="2">2.7.11.1</ecNumber>
    </recommendedName>
</protein>
<keyword evidence="8" id="KW-0863">Zinc-finger</keyword>
<feature type="region of interest" description="Disordered" evidence="17">
    <location>
        <begin position="1575"/>
        <end position="1627"/>
    </location>
</feature>
<evidence type="ECO:0000259" key="19">
    <source>
        <dbReference type="PROSITE" id="PS50011"/>
    </source>
</evidence>
<dbReference type="Gene3D" id="2.30.29.30">
    <property type="entry name" value="Pleckstrin-homology domain (PH domain)/Phosphotyrosine-binding domain (PTB)"/>
    <property type="match status" value="1"/>
</dbReference>
<evidence type="ECO:0000256" key="7">
    <source>
        <dbReference type="ARBA" id="ARBA00022741"/>
    </source>
</evidence>
<dbReference type="PANTHER" id="PTHR22988">
    <property type="entry name" value="MYOTONIC DYSTROPHY S/T KINASE-RELATED"/>
    <property type="match status" value="1"/>
</dbReference>
<dbReference type="GO" id="GO:0031032">
    <property type="term" value="P:actomyosin structure organization"/>
    <property type="evidence" value="ECO:0007669"/>
    <property type="project" value="TreeGrafter"/>
</dbReference>
<evidence type="ECO:0000256" key="11">
    <source>
        <dbReference type="ARBA" id="ARBA00022840"/>
    </source>
</evidence>
<feature type="coiled-coil region" evidence="16">
    <location>
        <begin position="848"/>
        <end position="889"/>
    </location>
</feature>
<sequence length="1718" mass="192342">MAPYEDPATRHRQLEGDYTGRPRKGETLSIEALLDTVICMFDECSSPSLRRERCIAEFVESVRSVVNRAKFLRLRKDDFEVIRVIGRGAFGEVAVVRMIQSGEVFAMKILNKADMLQRAETACFKEERDVLVHGDRRWITSLHFAFQDDKNLYLVMDYYVGGDMLTLLSKFDVHMPEDIVRFYVAEMVLAIDSVHQLGYVHRDIKPDNVLLDGSGHIRLADFGSCLRVMEDGCVSSNVAVGTPDYISPEILCAMEDNKGHYGQECDWWSLGICMYEMLYGSTPFYSESLVETYGKIMNHNDMLEFPDDIDWVVSEPAKDLMMKLICAREIRLGRSGLNDFKQHPFFVGINWDELRQATPPYRPEVSSPTDTSNFDADIGDDFTPASNAPAISTNFSGKHLPFIGFTYTHGSMLSDARSIADSLGGAAGSGEGSASLESYERRMATIEQEKADLLRKFNEASSLLSSRFSDGSSGDGGNEREKEYEQMIAQLKDEIQILKMRQDDSSAAAAAASAKPKDLEEVEKTLKELKEKNRQLILEKTELQRENEDLSDQMNMKEKEVKEAIKHRESAKLDYEELNTELIDERNKLRKAEKESAEKEKERSQLQIKVDQLREEKRSIENVRMAEIEKLAAELENEKRQREGMQAQQMAATQQSGEAARLVEEIERLNEKHSEIVAQEEKKRKQLVEHYQSQLAELQAQFDEKEAETRELRQKYEEEREARCGEQEQLAMVERSAKTFEETKEQLRNENDLLREEIHRLRHELQTKEPQIRQILNWVNEGKETKQIIQQLTNKLTNEVESLQAASVDKRNSPSTATSGWMAARISRKEQLLTREAQNNLAAEVRIKSKLEGDLSQAKAALEECKARLEAREREIMVLNRDNKNLREQLIGGIGSRGVDVLEVDTGSGAFFNYDHRPGQRDSMAASSSDYEVSNSSLLRAHLRNSPAISNSSLFSAQIYENMSRLPTSTPTPSTASTMMAGTSAAGGGRGSPKVLSSSLNSAFNGSAANGHSFSHVRLNAPTKCHHCTSILVGLDRQGLSCSKCQYACHVHCLQRISPLCPVPPEARRPIGIDPDKGVGTAYEGLVKTPKPDGVKKGWRPTFVVVCDFKLYLYDCEVDKNGKAINIQPVIRQVLDMRDSNFSVSHVTDDDVIHANKTDLGKIFRVTTSQIELTAATTCQQQQSIHPSTYGAAGSGPSSTTRQYTLLMAESTEERNKWIMALNELKSLVKKTIQKRGRHLNKAAFVVKEVFDKSAISQINFATCAAVIDKTKMVMGFVDSGLYTVELDRETLVAVGGEKENKGRTVERVEYVEHEQLLVALVGPAKERTIRLIPTAALDGRELKWIKMNDTKGCHSFAVGTGPAGTTCLAVAVRKSVTIYEIVRVEKTRHRKLVDLAMPAFPQCLAWSGGALAVGYPHGFRMWIMDQKNTQISLVNPEDQSLSFLGQTSYEAEMLIEIPGEGGDCEFLLVFSKLAVYVDRNGRRSRSDEIMFPAAARKEHGFAYAPPYLSVYSEYQIDIFNVRSAEWVQTVNLRQAVPLSTNGLLSCCMVNGCPYVVLSSDVLADEDVVMIPSMQPLNRGGKKQPKRGFVVRAHTKEEQRAGDRRSILPISGPSDFQHLHHMGPGNATDLMKNMIDLSATSNSSLNTSSSKLLPVMRSGSSVNSVRKDDPNRGVRPISSQSRSSDSSSLDRDGKMSTSSDNSHYMEPNSRLNRTHDGN</sequence>
<feature type="coiled-coil region" evidence="16">
    <location>
        <begin position="436"/>
        <end position="806"/>
    </location>
</feature>
<dbReference type="InterPro" id="IPR011993">
    <property type="entry name" value="PH-like_dom_sf"/>
</dbReference>
<feature type="region of interest" description="Disordered" evidence="17">
    <location>
        <begin position="966"/>
        <end position="992"/>
    </location>
</feature>
<evidence type="ECO:0000256" key="13">
    <source>
        <dbReference type="ARBA" id="ARBA00047899"/>
    </source>
</evidence>
<feature type="binding site" evidence="15">
    <location>
        <position position="108"/>
    </location>
    <ligand>
        <name>ATP</name>
        <dbReference type="ChEBI" id="CHEBI:30616"/>
    </ligand>
</feature>
<feature type="compositionally biased region" description="Low complexity" evidence="17">
    <location>
        <begin position="1678"/>
        <end position="1687"/>
    </location>
</feature>
<dbReference type="CDD" id="cd05597">
    <property type="entry name" value="STKc_DMPK_like"/>
    <property type="match status" value="1"/>
</dbReference>
<keyword evidence="5" id="KW-0808">Transferase</keyword>
<feature type="compositionally biased region" description="Basic and acidic residues" evidence="17">
    <location>
        <begin position="1594"/>
        <end position="1606"/>
    </location>
</feature>
<evidence type="ECO:0000259" key="20">
    <source>
        <dbReference type="PROSITE" id="PS50081"/>
    </source>
</evidence>
<feature type="domain" description="Phorbol-ester/DAG-type" evidence="20">
    <location>
        <begin position="1011"/>
        <end position="1061"/>
    </location>
</feature>
<dbReference type="Pfam" id="PF00433">
    <property type="entry name" value="Pkinase_C"/>
    <property type="match status" value="1"/>
</dbReference>
<evidence type="ECO:0000256" key="3">
    <source>
        <dbReference type="ARBA" id="ARBA00022527"/>
    </source>
</evidence>
<feature type="compositionally biased region" description="Low complexity" evidence="17">
    <location>
        <begin position="1642"/>
        <end position="1653"/>
    </location>
</feature>
<accession>A0AAV5SMW5</accession>
<dbReference type="InterPro" id="IPR017441">
    <property type="entry name" value="Protein_kinase_ATP_BS"/>
</dbReference>
<dbReference type="PROSITE" id="PS00107">
    <property type="entry name" value="PROTEIN_KINASE_ATP"/>
    <property type="match status" value="1"/>
</dbReference>
<gene>
    <name evidence="24" type="ORF">PENTCL1PPCAC_3664</name>
</gene>
<evidence type="ECO:0000256" key="12">
    <source>
        <dbReference type="ARBA" id="ARBA00023054"/>
    </source>
</evidence>
<evidence type="ECO:0000256" key="14">
    <source>
        <dbReference type="ARBA" id="ARBA00048679"/>
    </source>
</evidence>
<dbReference type="FunFam" id="3.30.200.20:FF:001055">
    <property type="entry name" value="Serine/threonine-protein kinase MRCK beta"/>
    <property type="match status" value="1"/>
</dbReference>
<organism evidence="24 25">
    <name type="scientific">Pristionchus entomophagus</name>
    <dbReference type="NCBI Taxonomy" id="358040"/>
    <lineage>
        <taxon>Eukaryota</taxon>
        <taxon>Metazoa</taxon>
        <taxon>Ecdysozoa</taxon>
        <taxon>Nematoda</taxon>
        <taxon>Chromadorea</taxon>
        <taxon>Rhabditida</taxon>
        <taxon>Rhabditina</taxon>
        <taxon>Diplogasteromorpha</taxon>
        <taxon>Diplogasteroidea</taxon>
        <taxon>Neodiplogasteridae</taxon>
        <taxon>Pristionchus</taxon>
    </lineage>
</organism>
<keyword evidence="3" id="KW-0723">Serine/threonine-protein kinase</keyword>
<dbReference type="Gene3D" id="3.30.60.20">
    <property type="match status" value="1"/>
</dbReference>
<dbReference type="PROSITE" id="PS50081">
    <property type="entry name" value="ZF_DAG_PE_2"/>
    <property type="match status" value="1"/>
</dbReference>
<reference evidence="24" key="1">
    <citation type="submission" date="2023-10" db="EMBL/GenBank/DDBJ databases">
        <title>Genome assembly of Pristionchus species.</title>
        <authorList>
            <person name="Yoshida K."/>
            <person name="Sommer R.J."/>
        </authorList>
    </citation>
    <scope>NUCLEOTIDE SEQUENCE</scope>
    <source>
        <strain evidence="24">RS0144</strain>
    </source>
</reference>
<dbReference type="InterPro" id="IPR001180">
    <property type="entry name" value="CNH_dom"/>
</dbReference>
<dbReference type="InterPro" id="IPR000095">
    <property type="entry name" value="CRIB_dom"/>
</dbReference>
<evidence type="ECO:0000256" key="10">
    <source>
        <dbReference type="ARBA" id="ARBA00022833"/>
    </source>
</evidence>
<dbReference type="PROSITE" id="PS50219">
    <property type="entry name" value="CNH"/>
    <property type="match status" value="1"/>
</dbReference>
<dbReference type="SMART" id="SM00220">
    <property type="entry name" value="S_TKc"/>
    <property type="match status" value="1"/>
</dbReference>
<keyword evidence="11 15" id="KW-0067">ATP-binding</keyword>
<dbReference type="SMART" id="SM00109">
    <property type="entry name" value="C1"/>
    <property type="match status" value="1"/>
</dbReference>
<evidence type="ECO:0000259" key="21">
    <source>
        <dbReference type="PROSITE" id="PS50108"/>
    </source>
</evidence>
<evidence type="ECO:0000256" key="4">
    <source>
        <dbReference type="ARBA" id="ARBA00022553"/>
    </source>
</evidence>
<keyword evidence="6" id="KW-0479">Metal-binding</keyword>
<evidence type="ECO:0000259" key="23">
    <source>
        <dbReference type="PROSITE" id="PS51285"/>
    </source>
</evidence>
<feature type="region of interest" description="Disordered" evidence="17">
    <location>
        <begin position="1"/>
        <end position="22"/>
    </location>
</feature>
<dbReference type="SMART" id="SM00285">
    <property type="entry name" value="PBD"/>
    <property type="match status" value="1"/>
</dbReference>
<keyword evidence="7 15" id="KW-0547">Nucleotide-binding</keyword>
<dbReference type="SMART" id="SM00233">
    <property type="entry name" value="PH"/>
    <property type="match status" value="1"/>
</dbReference>
<feature type="compositionally biased region" description="Basic and acidic residues" evidence="17">
    <location>
        <begin position="7"/>
        <end position="22"/>
    </location>
</feature>
<dbReference type="Pfam" id="PF25346">
    <property type="entry name" value="PH_MRCK"/>
    <property type="match status" value="1"/>
</dbReference>
<dbReference type="GO" id="GO:0005737">
    <property type="term" value="C:cytoplasm"/>
    <property type="evidence" value="ECO:0007669"/>
    <property type="project" value="TreeGrafter"/>
</dbReference>
<dbReference type="EMBL" id="BTSX01000001">
    <property type="protein sequence ID" value="GMS81489.1"/>
    <property type="molecule type" value="Genomic_DNA"/>
</dbReference>
<dbReference type="SUPFAM" id="SSF50729">
    <property type="entry name" value="PH domain-like"/>
    <property type="match status" value="1"/>
</dbReference>
<dbReference type="InterPro" id="IPR057529">
    <property type="entry name" value="MRCK/ROCK_PH"/>
</dbReference>
<feature type="compositionally biased region" description="Low complexity" evidence="17">
    <location>
        <begin position="967"/>
        <end position="984"/>
    </location>
</feature>
<dbReference type="InterPro" id="IPR001849">
    <property type="entry name" value="PH_domain"/>
</dbReference>